<proteinExistence type="predicted"/>
<evidence type="ECO:0000313" key="1">
    <source>
        <dbReference type="EMBL" id="MBX51738.1"/>
    </source>
</evidence>
<dbReference type="AlphaFoldDB" id="A0A2P2PAG5"/>
<name>A0A2P2PAG5_RHIMU</name>
<dbReference type="EMBL" id="GGEC01071254">
    <property type="protein sequence ID" value="MBX51738.1"/>
    <property type="molecule type" value="Transcribed_RNA"/>
</dbReference>
<accession>A0A2P2PAG5</accession>
<protein>
    <submittedName>
        <fullName evidence="1">Uncharacterized protein</fullName>
    </submittedName>
</protein>
<reference evidence="1" key="1">
    <citation type="submission" date="2018-02" db="EMBL/GenBank/DDBJ databases">
        <title>Rhizophora mucronata_Transcriptome.</title>
        <authorList>
            <person name="Meera S.P."/>
            <person name="Sreeshan A."/>
            <person name="Augustine A."/>
        </authorList>
    </citation>
    <scope>NUCLEOTIDE SEQUENCE</scope>
    <source>
        <tissue evidence="1">Leaf</tissue>
    </source>
</reference>
<sequence>MKRKQRNNHKSKYGSMNYPIILTINIESNEHEPFITIALVTK</sequence>
<organism evidence="1">
    <name type="scientific">Rhizophora mucronata</name>
    <name type="common">Asiatic mangrove</name>
    <dbReference type="NCBI Taxonomy" id="61149"/>
    <lineage>
        <taxon>Eukaryota</taxon>
        <taxon>Viridiplantae</taxon>
        <taxon>Streptophyta</taxon>
        <taxon>Embryophyta</taxon>
        <taxon>Tracheophyta</taxon>
        <taxon>Spermatophyta</taxon>
        <taxon>Magnoliopsida</taxon>
        <taxon>eudicotyledons</taxon>
        <taxon>Gunneridae</taxon>
        <taxon>Pentapetalae</taxon>
        <taxon>rosids</taxon>
        <taxon>fabids</taxon>
        <taxon>Malpighiales</taxon>
        <taxon>Rhizophoraceae</taxon>
        <taxon>Rhizophora</taxon>
    </lineage>
</organism>